<organism evidence="1 2">
    <name type="scientific">Theropithecus gelada</name>
    <name type="common">Gelada baboon</name>
    <dbReference type="NCBI Taxonomy" id="9565"/>
    <lineage>
        <taxon>Eukaryota</taxon>
        <taxon>Metazoa</taxon>
        <taxon>Chordata</taxon>
        <taxon>Craniata</taxon>
        <taxon>Vertebrata</taxon>
        <taxon>Euteleostomi</taxon>
        <taxon>Mammalia</taxon>
        <taxon>Eutheria</taxon>
        <taxon>Euarchontoglires</taxon>
        <taxon>Primates</taxon>
        <taxon>Haplorrhini</taxon>
        <taxon>Catarrhini</taxon>
        <taxon>Cercopithecidae</taxon>
        <taxon>Cercopithecinae</taxon>
        <taxon>Theropithecus</taxon>
    </lineage>
</organism>
<dbReference type="AlphaFoldDB" id="A0A8D2FTQ3"/>
<name>A0A8D2FTQ3_THEGE</name>
<dbReference type="PANTHER" id="PTHR12138:SF162">
    <property type="entry name" value="CHROMOSOME UNDETERMINED SCAFFOLD_275, WHOLE GENOME SHOTGUN SEQUENCE"/>
    <property type="match status" value="1"/>
</dbReference>
<sequence length="107" mass="12443">FLHCYCLKSISRNLSEYDRFIFCHLPHNHSFITQSLGFKCTYYNFFFFLRQGLALLFRLKCSGTITAHCSLNLPNSIRTTSAHHRARPIFKIIFVEMGVSLCCPGWS</sequence>
<dbReference type="PANTHER" id="PTHR12138">
    <property type="entry name" value="PRIMATE-EXPANDED PROTEIN FAMILY"/>
    <property type="match status" value="1"/>
</dbReference>
<protein>
    <submittedName>
        <fullName evidence="1">Uncharacterized protein</fullName>
    </submittedName>
</protein>
<evidence type="ECO:0000313" key="1">
    <source>
        <dbReference type="Ensembl" id="ENSTGEP00000025618.1"/>
    </source>
</evidence>
<reference evidence="1" key="1">
    <citation type="submission" date="2018-05" db="EMBL/GenBank/DDBJ databases">
        <title>Whole genome of Theropithecus gelada.</title>
        <authorList>
            <person name="Chiou K.L."/>
            <person name="Snyder-Mackler N."/>
        </authorList>
    </citation>
    <scope>NUCLEOTIDE SEQUENCE [LARGE SCALE GENOMIC DNA]</scope>
</reference>
<reference evidence="1" key="3">
    <citation type="submission" date="2025-09" db="UniProtKB">
        <authorList>
            <consortium name="Ensembl"/>
        </authorList>
    </citation>
    <scope>IDENTIFICATION</scope>
</reference>
<proteinExistence type="predicted"/>
<evidence type="ECO:0000313" key="2">
    <source>
        <dbReference type="Proteomes" id="UP000694411"/>
    </source>
</evidence>
<reference evidence="1" key="2">
    <citation type="submission" date="2025-08" db="UniProtKB">
        <authorList>
            <consortium name="Ensembl"/>
        </authorList>
    </citation>
    <scope>IDENTIFICATION</scope>
</reference>
<dbReference type="Proteomes" id="UP000694411">
    <property type="component" value="Chromosome X"/>
</dbReference>
<accession>A0A8D2FTQ3</accession>
<dbReference type="Ensembl" id="ENSTGET00000030490.1">
    <property type="protein sequence ID" value="ENSTGEP00000025618.1"/>
    <property type="gene ID" value="ENSTGEG00000020625.1"/>
</dbReference>
<keyword evidence="2" id="KW-1185">Reference proteome</keyword>